<gene>
    <name evidence="1" type="ORF">PHAVU_010G019300g</name>
</gene>
<accession>V7ALG4</accession>
<dbReference type="Gramene" id="ESW06100">
    <property type="protein sequence ID" value="ESW06100"/>
    <property type="gene ID" value="PHAVU_010G019300g"/>
</dbReference>
<sequence length="314" mass="36330">MKEQHTTNTMEEELTKSTRKACSEAKCREERCREYESVRENKNGSDESLLQWVSKGQNDHQIGGNSNLKTIIRDKKGKGKDIIALRHHRVDRGTKGIEMRKVGSKNLKLFIFMCGKDIPKACFYRTLNINRNLKRRRSFIRSVNMKREELSGAVGITERADFVVHVGNKVLPISEESFSKTTKTNDKYYFNAEAKHPTKGNNRKKSVSRMKELLRRVASTKEDKIEEFYEHKVLQNIAFAEDERGSSESPKISFIWDVDTPSVLSLATFSENVQTKISHSQICIPRNSTCRKENWITTDSECKPICIYYENFFP</sequence>
<protein>
    <submittedName>
        <fullName evidence="1">Uncharacterized protein</fullName>
    </submittedName>
</protein>
<keyword evidence="2" id="KW-1185">Reference proteome</keyword>
<evidence type="ECO:0000313" key="2">
    <source>
        <dbReference type="Proteomes" id="UP000000226"/>
    </source>
</evidence>
<name>V7ALG4_PHAVU</name>
<proteinExistence type="predicted"/>
<evidence type="ECO:0000313" key="1">
    <source>
        <dbReference type="EMBL" id="ESW06100.1"/>
    </source>
</evidence>
<organism evidence="1 2">
    <name type="scientific">Phaseolus vulgaris</name>
    <name type="common">Kidney bean</name>
    <name type="synonym">French bean</name>
    <dbReference type="NCBI Taxonomy" id="3885"/>
    <lineage>
        <taxon>Eukaryota</taxon>
        <taxon>Viridiplantae</taxon>
        <taxon>Streptophyta</taxon>
        <taxon>Embryophyta</taxon>
        <taxon>Tracheophyta</taxon>
        <taxon>Spermatophyta</taxon>
        <taxon>Magnoliopsida</taxon>
        <taxon>eudicotyledons</taxon>
        <taxon>Gunneridae</taxon>
        <taxon>Pentapetalae</taxon>
        <taxon>rosids</taxon>
        <taxon>fabids</taxon>
        <taxon>Fabales</taxon>
        <taxon>Fabaceae</taxon>
        <taxon>Papilionoideae</taxon>
        <taxon>50 kb inversion clade</taxon>
        <taxon>NPAAA clade</taxon>
        <taxon>indigoferoid/millettioid clade</taxon>
        <taxon>Phaseoleae</taxon>
        <taxon>Phaseolus</taxon>
    </lineage>
</organism>
<dbReference type="AlphaFoldDB" id="V7ALG4"/>
<dbReference type="Proteomes" id="UP000000226">
    <property type="component" value="Chromosome 10"/>
</dbReference>
<reference evidence="2" key="1">
    <citation type="journal article" date="2014" name="Nat. Genet.">
        <title>A reference genome for common bean and genome-wide analysis of dual domestications.</title>
        <authorList>
            <person name="Schmutz J."/>
            <person name="McClean P.E."/>
            <person name="Mamidi S."/>
            <person name="Wu G.A."/>
            <person name="Cannon S.B."/>
            <person name="Grimwood J."/>
            <person name="Jenkins J."/>
            <person name="Shu S."/>
            <person name="Song Q."/>
            <person name="Chavarro C."/>
            <person name="Torres-Torres M."/>
            <person name="Geffroy V."/>
            <person name="Moghaddam S.M."/>
            <person name="Gao D."/>
            <person name="Abernathy B."/>
            <person name="Barry K."/>
            <person name="Blair M."/>
            <person name="Brick M.A."/>
            <person name="Chovatia M."/>
            <person name="Gepts P."/>
            <person name="Goodstein D.M."/>
            <person name="Gonzales M."/>
            <person name="Hellsten U."/>
            <person name="Hyten D.L."/>
            <person name="Jia G."/>
            <person name="Kelly J.D."/>
            <person name="Kudrna D."/>
            <person name="Lee R."/>
            <person name="Richard M.M."/>
            <person name="Miklas P.N."/>
            <person name="Osorno J.M."/>
            <person name="Rodrigues J."/>
            <person name="Thareau V."/>
            <person name="Urrea C.A."/>
            <person name="Wang M."/>
            <person name="Yu Y."/>
            <person name="Zhang M."/>
            <person name="Wing R.A."/>
            <person name="Cregan P.B."/>
            <person name="Rokhsar D.S."/>
            <person name="Jackson S.A."/>
        </authorList>
    </citation>
    <scope>NUCLEOTIDE SEQUENCE [LARGE SCALE GENOMIC DNA]</scope>
    <source>
        <strain evidence="2">cv. G19833</strain>
    </source>
</reference>
<dbReference type="OrthoDB" id="1889663at2759"/>
<dbReference type="EMBL" id="CM002297">
    <property type="protein sequence ID" value="ESW06100.1"/>
    <property type="molecule type" value="Genomic_DNA"/>
</dbReference>
<dbReference type="PANTHER" id="PTHR36038">
    <property type="entry name" value="OS06G0102750 PROTEIN"/>
    <property type="match status" value="1"/>
</dbReference>
<dbReference type="OMA" id="PKACFYR"/>
<dbReference type="PANTHER" id="PTHR36038:SF3">
    <property type="entry name" value="OVATE FAMILY PROTEIN"/>
    <property type="match status" value="1"/>
</dbReference>
<dbReference type="eggNOG" id="ENOG502QSJC">
    <property type="taxonomic scope" value="Eukaryota"/>
</dbReference>